<reference evidence="1 2" key="1">
    <citation type="submission" date="2019-04" db="EMBL/GenBank/DDBJ databases">
        <title>Friends and foes A comparative genomics studyof 23 Aspergillus species from section Flavi.</title>
        <authorList>
            <consortium name="DOE Joint Genome Institute"/>
            <person name="Kjaerbolling I."/>
            <person name="Vesth T."/>
            <person name="Frisvad J.C."/>
            <person name="Nybo J.L."/>
            <person name="Theobald S."/>
            <person name="Kildgaard S."/>
            <person name="Isbrandt T."/>
            <person name="Kuo A."/>
            <person name="Sato A."/>
            <person name="Lyhne E.K."/>
            <person name="Kogle M.E."/>
            <person name="Wiebenga A."/>
            <person name="Kun R.S."/>
            <person name="Lubbers R.J."/>
            <person name="Makela M.R."/>
            <person name="Barry K."/>
            <person name="Chovatia M."/>
            <person name="Clum A."/>
            <person name="Daum C."/>
            <person name="Haridas S."/>
            <person name="He G."/>
            <person name="LaButti K."/>
            <person name="Lipzen A."/>
            <person name="Mondo S."/>
            <person name="Riley R."/>
            <person name="Salamov A."/>
            <person name="Simmons B.A."/>
            <person name="Magnuson J.K."/>
            <person name="Henrissat B."/>
            <person name="Mortensen U.H."/>
            <person name="Larsen T.O."/>
            <person name="Devries R.P."/>
            <person name="Grigoriev I.V."/>
            <person name="Machida M."/>
            <person name="Baker S.E."/>
            <person name="Andersen M.R."/>
        </authorList>
    </citation>
    <scope>NUCLEOTIDE SEQUENCE [LARGE SCALE GENOMIC DNA]</scope>
    <source>
        <strain evidence="1 2">IBT 29228</strain>
    </source>
</reference>
<evidence type="ECO:0000313" key="2">
    <source>
        <dbReference type="Proteomes" id="UP000326198"/>
    </source>
</evidence>
<sequence length="142" mass="16724">MCNKSSHSRFLRDSMQKILIIRLFNMRFRRLGSLSNDHLKKSHSRCWGKPGIRARTWRGRERYIYLVFKRSPLSDLWHSYFILIFSPRTQSLGILVLMHPLASRLLTCIRPCWSRREKTRGAMTNSQPGICIISKEGLTMVD</sequence>
<dbReference type="EMBL" id="ML736258">
    <property type="protein sequence ID" value="KAE8375554.1"/>
    <property type="molecule type" value="Genomic_DNA"/>
</dbReference>
<dbReference type="Proteomes" id="UP000326198">
    <property type="component" value="Unassembled WGS sequence"/>
</dbReference>
<gene>
    <name evidence="1" type="ORF">BDV26DRAFT_267692</name>
</gene>
<dbReference type="AlphaFoldDB" id="A0A5N7B0I3"/>
<accession>A0A5N7B0I3</accession>
<protein>
    <submittedName>
        <fullName evidence="1">Uncharacterized protein</fullName>
    </submittedName>
</protein>
<evidence type="ECO:0000313" key="1">
    <source>
        <dbReference type="EMBL" id="KAE8375554.1"/>
    </source>
</evidence>
<name>A0A5N7B0I3_9EURO</name>
<proteinExistence type="predicted"/>
<keyword evidence="2" id="KW-1185">Reference proteome</keyword>
<organism evidence="1 2">
    <name type="scientific">Aspergillus bertholletiae</name>
    <dbReference type="NCBI Taxonomy" id="1226010"/>
    <lineage>
        <taxon>Eukaryota</taxon>
        <taxon>Fungi</taxon>
        <taxon>Dikarya</taxon>
        <taxon>Ascomycota</taxon>
        <taxon>Pezizomycotina</taxon>
        <taxon>Eurotiomycetes</taxon>
        <taxon>Eurotiomycetidae</taxon>
        <taxon>Eurotiales</taxon>
        <taxon>Aspergillaceae</taxon>
        <taxon>Aspergillus</taxon>
        <taxon>Aspergillus subgen. Circumdati</taxon>
    </lineage>
</organism>